<dbReference type="InterPro" id="IPR007404">
    <property type="entry name" value="YdjM-like"/>
</dbReference>
<dbReference type="EMBL" id="CP071793">
    <property type="protein sequence ID" value="QTD47878.1"/>
    <property type="molecule type" value="Genomic_DNA"/>
</dbReference>
<feature type="transmembrane region" description="Helical" evidence="1">
    <location>
        <begin position="160"/>
        <end position="177"/>
    </location>
</feature>
<keyword evidence="2" id="KW-0378">Hydrolase</keyword>
<dbReference type="InterPro" id="IPR053170">
    <property type="entry name" value="Transcription_regulator"/>
</dbReference>
<proteinExistence type="predicted"/>
<feature type="transmembrane region" description="Helical" evidence="1">
    <location>
        <begin position="94"/>
        <end position="117"/>
    </location>
</feature>
<sequence length="348" mass="39747">MDSLTQMVLGAAVGEAVLGRKVGNKALIWGAVAGTLPDLDVLAYPFWNDVQRLTYHRSATHSFLVLAAFAPIMGLVIGRIHRRLDVNWVDWTKLCFWALITHPILDCFTTYGTQVFWPISPYPVSWSSVFIIDPLYSLPLLFSVALSFWLARESAQRRRVILFALAMSSSYLGITVFNKAAADKVFQEAVARDPNLGQGTMMSMPTAFNCVLWKALYIQDDRVYTAYYSFLGSEEDVTFSAKERGTHLIADMDQQPGVRRLQWFSKGYYHIYKEDNRVIFADLRFGEKDFYVFSYQIGTLEDERVLPAQIEKRPRPKPPSHYWEELWKRLKGEPVGAHPETSASHQPD</sequence>
<feature type="transmembrane region" description="Helical" evidence="1">
    <location>
        <begin position="129"/>
        <end position="151"/>
    </location>
</feature>
<protein>
    <submittedName>
        <fullName evidence="2">Metal-dependent hydrolase</fullName>
    </submittedName>
</protein>
<evidence type="ECO:0000313" key="3">
    <source>
        <dbReference type="Proteomes" id="UP000663929"/>
    </source>
</evidence>
<reference evidence="2" key="1">
    <citation type="submission" date="2021-03" db="EMBL/GenBank/DDBJ databases">
        <title>Acanthopleuribacteraceae sp. M133.</title>
        <authorList>
            <person name="Wang G."/>
        </authorList>
    </citation>
    <scope>NUCLEOTIDE SEQUENCE</scope>
    <source>
        <strain evidence="2">M133</strain>
    </source>
</reference>
<feature type="transmembrane region" description="Helical" evidence="1">
    <location>
        <begin position="59"/>
        <end position="82"/>
    </location>
</feature>
<evidence type="ECO:0000256" key="1">
    <source>
        <dbReference type="SAM" id="Phobius"/>
    </source>
</evidence>
<accession>A0A8A4TGN0</accession>
<keyword evidence="3" id="KW-1185">Reference proteome</keyword>
<dbReference type="PANTHER" id="PTHR40031:SF1">
    <property type="entry name" value="MEMBRANE-BOUND METAL-DEPENDENT HYDROLASE"/>
    <property type="match status" value="1"/>
</dbReference>
<dbReference type="AlphaFoldDB" id="A0A8A4TGN0"/>
<gene>
    <name evidence="2" type="ORF">J3U87_20020</name>
</gene>
<name>A0A8A4TGN0_SULCO</name>
<evidence type="ECO:0000313" key="2">
    <source>
        <dbReference type="EMBL" id="QTD47878.1"/>
    </source>
</evidence>
<dbReference type="Proteomes" id="UP000663929">
    <property type="component" value="Chromosome"/>
</dbReference>
<dbReference type="Pfam" id="PF04307">
    <property type="entry name" value="YdjM"/>
    <property type="match status" value="1"/>
</dbReference>
<dbReference type="KEGG" id="scor:J3U87_20020"/>
<organism evidence="2 3">
    <name type="scientific">Sulfidibacter corallicola</name>
    <dbReference type="NCBI Taxonomy" id="2818388"/>
    <lineage>
        <taxon>Bacteria</taxon>
        <taxon>Pseudomonadati</taxon>
        <taxon>Acidobacteriota</taxon>
        <taxon>Holophagae</taxon>
        <taxon>Acanthopleuribacterales</taxon>
        <taxon>Acanthopleuribacteraceae</taxon>
        <taxon>Sulfidibacter</taxon>
    </lineage>
</organism>
<dbReference type="RefSeq" id="WP_237377545.1">
    <property type="nucleotide sequence ID" value="NZ_CP071793.1"/>
</dbReference>
<keyword evidence="1" id="KW-1133">Transmembrane helix</keyword>
<keyword evidence="1" id="KW-0812">Transmembrane</keyword>
<keyword evidence="1" id="KW-0472">Membrane</keyword>
<dbReference type="PANTHER" id="PTHR40031">
    <property type="entry name" value="HYPOTHETICAL MEMBRANE SPANNING PROTEIN"/>
    <property type="match status" value="1"/>
</dbReference>
<dbReference type="GO" id="GO:0016787">
    <property type="term" value="F:hydrolase activity"/>
    <property type="evidence" value="ECO:0007669"/>
    <property type="project" value="UniProtKB-KW"/>
</dbReference>